<dbReference type="EMBL" id="CP119902">
    <property type="protein sequence ID" value="WFD22895.1"/>
    <property type="molecule type" value="Genomic_DNA"/>
</dbReference>
<feature type="domain" description="DUF155" evidence="3">
    <location>
        <begin position="182"/>
        <end position="371"/>
    </location>
</feature>
<organism evidence="4 5">
    <name type="scientific">Malassezia equina</name>
    <dbReference type="NCBI Taxonomy" id="1381935"/>
    <lineage>
        <taxon>Eukaryota</taxon>
        <taxon>Fungi</taxon>
        <taxon>Dikarya</taxon>
        <taxon>Basidiomycota</taxon>
        <taxon>Ustilaginomycotina</taxon>
        <taxon>Malasseziomycetes</taxon>
        <taxon>Malasseziales</taxon>
        <taxon>Malasseziaceae</taxon>
        <taxon>Malassezia</taxon>
    </lineage>
</organism>
<sequence length="432" mass="47500">MLRHRVAGDLVRGARAFSHACPTYARAPSAVKTHSTKAPKAGASTLRQFLEARGLLSTPAASADGESHKAPASTTATALRRSRLPVGKAKALALESRALREQVASQHEGDEAPIPAPAAQALAVPSDLPKVVALATARSYNFDALVRSGRLPPNWQWLEDREVIYLPAWPASQDALGMGSAFIFRSGCYVTWGMSSEQKAALYRDVIAGGQDPIEHLRYEAAGDEAMEFVHLPAESTRVVGDLIVVGPPSKEWTDRARADASTLLLQARLAISQGLAASARLSVEEAVLASYLQSVSPIPEQLELNGKVPLPRRALIRKMGTLLRLRQQLNLDRDNFLDDPELYWENSHMEALYRHTCEALDIKPRIESLNAKLNHCEHLLEVLRALLTEESSHRMELIIIYLIAFEVGMALVSHEYVPTPIALWQWVQSGW</sequence>
<protein>
    <recommendedName>
        <fullName evidence="3">DUF155 domain-containing protein</fullName>
    </recommendedName>
</protein>
<dbReference type="PANTHER" id="PTHR16255:SF1">
    <property type="entry name" value="REQUIRED FOR MEIOTIC NUCLEAR DIVISION PROTEIN 1 HOMOLOG"/>
    <property type="match status" value="1"/>
</dbReference>
<evidence type="ECO:0000259" key="3">
    <source>
        <dbReference type="Pfam" id="PF02582"/>
    </source>
</evidence>
<proteinExistence type="inferred from homology"/>
<dbReference type="InterPro" id="IPR051624">
    <property type="entry name" value="RMD1/Sad1-interacting"/>
</dbReference>
<evidence type="ECO:0000313" key="5">
    <source>
        <dbReference type="Proteomes" id="UP001214415"/>
    </source>
</evidence>
<evidence type="ECO:0000256" key="2">
    <source>
        <dbReference type="SAM" id="MobiDB-lite"/>
    </source>
</evidence>
<dbReference type="GO" id="GO:0070131">
    <property type="term" value="P:positive regulation of mitochondrial translation"/>
    <property type="evidence" value="ECO:0007669"/>
    <property type="project" value="TreeGrafter"/>
</dbReference>
<dbReference type="Proteomes" id="UP001214415">
    <property type="component" value="Chromosome 3"/>
</dbReference>
<evidence type="ECO:0000256" key="1">
    <source>
        <dbReference type="ARBA" id="ARBA00008306"/>
    </source>
</evidence>
<comment type="similarity">
    <text evidence="1">Belongs to the RMD1/sif2 family.</text>
</comment>
<name>A0AAF0EE31_9BASI</name>
<gene>
    <name evidence="4" type="ORF">MEQU1_001574</name>
</gene>
<evidence type="ECO:0000313" key="4">
    <source>
        <dbReference type="EMBL" id="WFD22895.1"/>
    </source>
</evidence>
<dbReference type="GO" id="GO:0005739">
    <property type="term" value="C:mitochondrion"/>
    <property type="evidence" value="ECO:0007669"/>
    <property type="project" value="UniProtKB-ARBA"/>
</dbReference>
<keyword evidence="5" id="KW-1185">Reference proteome</keyword>
<feature type="region of interest" description="Disordered" evidence="2">
    <location>
        <begin position="60"/>
        <end position="80"/>
    </location>
</feature>
<reference evidence="4" key="1">
    <citation type="submission" date="2023-03" db="EMBL/GenBank/DDBJ databases">
        <title>Mating type loci evolution in Malassezia.</title>
        <authorList>
            <person name="Coelho M.A."/>
        </authorList>
    </citation>
    <scope>NUCLEOTIDE SEQUENCE</scope>
    <source>
        <strain evidence="4">CBS 12830</strain>
    </source>
</reference>
<dbReference type="InterPro" id="IPR003734">
    <property type="entry name" value="DUF155"/>
</dbReference>
<dbReference type="AlphaFoldDB" id="A0AAF0EE31"/>
<dbReference type="PANTHER" id="PTHR16255">
    <property type="entry name" value="REQUIRED FOR MEIOTIC NUCLEAR DIVISION PROTEIN 1 HOMOLOG"/>
    <property type="match status" value="1"/>
</dbReference>
<dbReference type="Pfam" id="PF02582">
    <property type="entry name" value="DUF155"/>
    <property type="match status" value="1"/>
</dbReference>
<accession>A0AAF0EE31</accession>